<reference evidence="3" key="1">
    <citation type="submission" date="2020-12" db="EMBL/GenBank/DDBJ databases">
        <title>Clostridium thailandense sp. nov., a novel acetogenic bacterium isolated from peat land soil in Thailand.</title>
        <authorList>
            <person name="Chaikitkaew S."/>
            <person name="Birkeland N.K."/>
        </authorList>
    </citation>
    <scope>NUCLEOTIDE SEQUENCE</scope>
    <source>
        <strain evidence="3">DSM 17425</strain>
    </source>
</reference>
<evidence type="ECO:0000313" key="3">
    <source>
        <dbReference type="EMBL" id="MBI6875038.1"/>
    </source>
</evidence>
<dbReference type="PANTHER" id="PTHR37825:SF1">
    <property type="entry name" value="TRNA(MET) CYTIDINE ACETATE LIGASE"/>
    <property type="match status" value="1"/>
</dbReference>
<comment type="caution">
    <text evidence="3">The sequence shown here is derived from an EMBL/GenBank/DDBJ whole genome shotgun (WGS) entry which is preliminary data.</text>
</comment>
<comment type="caution">
    <text evidence="2">Lacks conserved residue(s) required for the propagation of feature annotation.</text>
</comment>
<comment type="similarity">
    <text evidence="2">Belongs to the TmcAL family.</text>
</comment>
<dbReference type="HAMAP" id="MF_01539">
    <property type="entry name" value="TmcAL"/>
    <property type="match status" value="1"/>
</dbReference>
<dbReference type="GO" id="GO:0005737">
    <property type="term" value="C:cytoplasm"/>
    <property type="evidence" value="ECO:0007669"/>
    <property type="project" value="UniProtKB-SubCell"/>
</dbReference>
<dbReference type="Gene3D" id="3.40.50.620">
    <property type="entry name" value="HUPs"/>
    <property type="match status" value="1"/>
</dbReference>
<dbReference type="GO" id="GO:0006400">
    <property type="term" value="P:tRNA modification"/>
    <property type="evidence" value="ECO:0007669"/>
    <property type="project" value="UniProtKB-UniRule"/>
</dbReference>
<dbReference type="SUPFAM" id="SSF52374">
    <property type="entry name" value="Nucleotidylyl transferase"/>
    <property type="match status" value="1"/>
</dbReference>
<dbReference type="NCBIfam" id="NF010191">
    <property type="entry name" value="PRK13670.1"/>
    <property type="match status" value="1"/>
</dbReference>
<protein>
    <recommendedName>
        <fullName evidence="2">tRNA(Met) cytidine acetate ligase</fullName>
        <ecNumber evidence="2">6.3.4.-</ecNumber>
    </recommendedName>
</protein>
<proteinExistence type="inferred from homology"/>
<name>A0A934M6W4_9CLOT</name>
<keyword evidence="2" id="KW-0547">Nucleotide-binding</keyword>
<comment type="function">
    <text evidence="2">Catalyzes the formation of N(4)-acetylcytidine (ac(4)C) at the wobble position of elongator tRNA(Met), using acetate and ATP as substrates. First activates an acetate ion to form acetyladenylate (Ac-AMP) and then transfers the acetyl group to tRNA to form ac(4)C34.</text>
</comment>
<keyword evidence="2" id="KW-0067">ATP-binding</keyword>
<keyword evidence="2" id="KW-0963">Cytoplasm</keyword>
<feature type="binding site" evidence="2">
    <location>
        <position position="172"/>
    </location>
    <ligand>
        <name>ATP</name>
        <dbReference type="ChEBI" id="CHEBI:30616"/>
    </ligand>
</feature>
<dbReference type="EMBL" id="JAEEGB010000037">
    <property type="protein sequence ID" value="MBI6875038.1"/>
    <property type="molecule type" value="Genomic_DNA"/>
</dbReference>
<evidence type="ECO:0000256" key="2">
    <source>
        <dbReference type="HAMAP-Rule" id="MF_01539"/>
    </source>
</evidence>
<dbReference type="PANTHER" id="PTHR37825">
    <property type="entry name" value="TRNA(MET) CYTIDINE ACETATE LIGASE"/>
    <property type="match status" value="1"/>
</dbReference>
<dbReference type="Proteomes" id="UP000622687">
    <property type="component" value="Unassembled WGS sequence"/>
</dbReference>
<feature type="binding site" evidence="2">
    <location>
        <position position="102"/>
    </location>
    <ligand>
        <name>ATP</name>
        <dbReference type="ChEBI" id="CHEBI:30616"/>
    </ligand>
</feature>
<sequence length="408" mass="46350">MSVTGIAVEYNPFHKGHLHHINKTKELTGCSHIIAIMSGNFVQRGIPAMVDKWSRAKAALMNGVDLVIELPLIYSLSSAEFFSFGAVSLLNSLGVVDNICFGSECGDSKVLYDIANILSDEPDEYKDILKQKLQLGLAYPSARSKALSDFIGNYNTDLLSNFSIEEVLSSSNNILGIEYCKSIIRLKSSIKPYSIQRQGSDYNSTHFEGELSSASSIRKHIKDTKNISEVKNYVPENTYNLLLSLFENNYTFSSEDLMLPYLKYKYILHKDAIEQLPDVSEGIHNRIYKFLEDAESYEKLINSIKTKRYTYSRISRILCQFFIGFENFNTYELRKKKCPYARVLGFNSNGLKLLKDMKKESSIPIYTKIPKNLDDVLSLDIQGTRLYSLLNKNINPNSDYLISPIMIK</sequence>
<dbReference type="InterPro" id="IPR008513">
    <property type="entry name" value="tRNA(Met)_cyd_acetate_ligase"/>
</dbReference>
<dbReference type="AlphaFoldDB" id="A0A934M6W4"/>
<feature type="binding site" evidence="2">
    <location>
        <position position="197"/>
    </location>
    <ligand>
        <name>ATP</name>
        <dbReference type="ChEBI" id="CHEBI:30616"/>
    </ligand>
</feature>
<keyword evidence="1 2" id="KW-0819">tRNA processing</keyword>
<gene>
    <name evidence="2" type="primary">tmcAL</name>
    <name evidence="3" type="ORF">I6U51_20405</name>
</gene>
<evidence type="ECO:0000313" key="4">
    <source>
        <dbReference type="Proteomes" id="UP000622687"/>
    </source>
</evidence>
<feature type="binding site" evidence="2">
    <location>
        <begin position="7"/>
        <end position="20"/>
    </location>
    <ligand>
        <name>ATP</name>
        <dbReference type="ChEBI" id="CHEBI:30616"/>
    </ligand>
</feature>
<dbReference type="InterPro" id="IPR014729">
    <property type="entry name" value="Rossmann-like_a/b/a_fold"/>
</dbReference>
<organism evidence="3 4">
    <name type="scientific">Clostridium aciditolerans</name>
    <dbReference type="NCBI Taxonomy" id="339861"/>
    <lineage>
        <taxon>Bacteria</taxon>
        <taxon>Bacillati</taxon>
        <taxon>Bacillota</taxon>
        <taxon>Clostridia</taxon>
        <taxon>Eubacteriales</taxon>
        <taxon>Clostridiaceae</taxon>
        <taxon>Clostridium</taxon>
    </lineage>
</organism>
<keyword evidence="4" id="KW-1185">Reference proteome</keyword>
<dbReference type="RefSeq" id="WP_211144402.1">
    <property type="nucleotide sequence ID" value="NZ_JAEEGB010000037.1"/>
</dbReference>
<dbReference type="GO" id="GO:0016879">
    <property type="term" value="F:ligase activity, forming carbon-nitrogen bonds"/>
    <property type="evidence" value="ECO:0007669"/>
    <property type="project" value="UniProtKB-UniRule"/>
</dbReference>
<comment type="subcellular location">
    <subcellularLocation>
        <location evidence="2">Cytoplasm</location>
    </subcellularLocation>
</comment>
<comment type="catalytic activity">
    <reaction evidence="2">
        <text>cytidine(34) in elongator tRNA(Met) + acetate + ATP = N(4)-acetylcytidine(34) in elongator tRNA(Met) + AMP + diphosphate</text>
        <dbReference type="Rhea" id="RHEA:58144"/>
        <dbReference type="Rhea" id="RHEA-COMP:10693"/>
        <dbReference type="Rhea" id="RHEA-COMP:10694"/>
        <dbReference type="ChEBI" id="CHEBI:30089"/>
        <dbReference type="ChEBI" id="CHEBI:30616"/>
        <dbReference type="ChEBI" id="CHEBI:33019"/>
        <dbReference type="ChEBI" id="CHEBI:74900"/>
        <dbReference type="ChEBI" id="CHEBI:82748"/>
        <dbReference type="ChEBI" id="CHEBI:456215"/>
    </reaction>
</comment>
<dbReference type="GO" id="GO:0000049">
    <property type="term" value="F:tRNA binding"/>
    <property type="evidence" value="ECO:0007669"/>
    <property type="project" value="UniProtKB-KW"/>
</dbReference>
<keyword evidence="2" id="KW-0820">tRNA-binding</keyword>
<keyword evidence="2" id="KW-0694">RNA-binding</keyword>
<dbReference type="EC" id="6.3.4.-" evidence="2"/>
<dbReference type="GO" id="GO:0005524">
    <property type="term" value="F:ATP binding"/>
    <property type="evidence" value="ECO:0007669"/>
    <property type="project" value="UniProtKB-KW"/>
</dbReference>
<evidence type="ECO:0000256" key="1">
    <source>
        <dbReference type="ARBA" id="ARBA00022694"/>
    </source>
</evidence>
<accession>A0A934M6W4</accession>
<dbReference type="Pfam" id="PF05636">
    <property type="entry name" value="HIGH_NTase1"/>
    <property type="match status" value="1"/>
</dbReference>
<keyword evidence="2" id="KW-0436">Ligase</keyword>